<sequence length="221" mass="23242">MSENKRRRRGGIAILVGIMACSAVVWQSSNAAFSSQAPNNANTVGAGTVTIVNSSATAMFASSDAALAPGQSRTVCLGVRYNGSLATPTIKMYFTGALERNTEAGNLDPWADDYTSRMDDDSTMQIQVNNTNLGSDPGNNCDPGVPGSVGTFSNVVAATSVHDLIKDNTNFTNGLATATPWGTVTAGQWRVFKFIYTLNTGADNAAQGDAVQFNVVWEAQK</sequence>
<organism evidence="1 2">
    <name type="scientific">Paractinoplanes ovalisporus</name>
    <dbReference type="NCBI Taxonomy" id="2810368"/>
    <lineage>
        <taxon>Bacteria</taxon>
        <taxon>Bacillati</taxon>
        <taxon>Actinomycetota</taxon>
        <taxon>Actinomycetes</taxon>
        <taxon>Micromonosporales</taxon>
        <taxon>Micromonosporaceae</taxon>
        <taxon>Paractinoplanes</taxon>
    </lineage>
</organism>
<protein>
    <recommendedName>
        <fullName evidence="3">SipW-cognate class signal peptide</fullName>
    </recommendedName>
</protein>
<dbReference type="Proteomes" id="UP000632138">
    <property type="component" value="Unassembled WGS sequence"/>
</dbReference>
<keyword evidence="2" id="KW-1185">Reference proteome</keyword>
<proteinExistence type="predicted"/>
<evidence type="ECO:0008006" key="3">
    <source>
        <dbReference type="Google" id="ProtNLM"/>
    </source>
</evidence>
<evidence type="ECO:0000313" key="1">
    <source>
        <dbReference type="EMBL" id="MBM2619713.1"/>
    </source>
</evidence>
<comment type="caution">
    <text evidence="1">The sequence shown here is derived from an EMBL/GenBank/DDBJ whole genome shotgun (WGS) entry which is preliminary data.</text>
</comment>
<name>A0ABS2AIV3_9ACTN</name>
<dbReference type="RefSeq" id="WP_203379695.1">
    <property type="nucleotide sequence ID" value="NZ_JAENHP010000011.1"/>
</dbReference>
<accession>A0ABS2AIV3</accession>
<reference evidence="1 2" key="1">
    <citation type="submission" date="2021-01" db="EMBL/GenBank/DDBJ databases">
        <title>Actinoplanes sp. nov. LDG1-06 isolated from lichen.</title>
        <authorList>
            <person name="Saeng-In P."/>
            <person name="Phongsopitanun W."/>
            <person name="Kanchanasin P."/>
            <person name="Yuki M."/>
            <person name="Kudo T."/>
            <person name="Ohkuma M."/>
            <person name="Tanasupawat S."/>
        </authorList>
    </citation>
    <scope>NUCLEOTIDE SEQUENCE [LARGE SCALE GENOMIC DNA]</scope>
    <source>
        <strain evidence="1 2">LDG1-06</strain>
    </source>
</reference>
<gene>
    <name evidence="1" type="ORF">JIG36_29815</name>
</gene>
<evidence type="ECO:0000313" key="2">
    <source>
        <dbReference type="Proteomes" id="UP000632138"/>
    </source>
</evidence>
<dbReference type="PROSITE" id="PS51257">
    <property type="entry name" value="PROKAR_LIPOPROTEIN"/>
    <property type="match status" value="1"/>
</dbReference>
<dbReference type="EMBL" id="JAENHP010000011">
    <property type="protein sequence ID" value="MBM2619713.1"/>
    <property type="molecule type" value="Genomic_DNA"/>
</dbReference>